<organism evidence="2">
    <name type="scientific">Lepeophtheirus salmonis</name>
    <name type="common">Salmon louse</name>
    <name type="synonym">Caligus salmonis</name>
    <dbReference type="NCBI Taxonomy" id="72036"/>
    <lineage>
        <taxon>Eukaryota</taxon>
        <taxon>Metazoa</taxon>
        <taxon>Ecdysozoa</taxon>
        <taxon>Arthropoda</taxon>
        <taxon>Crustacea</taxon>
        <taxon>Multicrustacea</taxon>
        <taxon>Hexanauplia</taxon>
        <taxon>Copepoda</taxon>
        <taxon>Siphonostomatoida</taxon>
        <taxon>Caligidae</taxon>
        <taxon>Lepeophtheirus</taxon>
    </lineage>
</organism>
<feature type="region of interest" description="Disordered" evidence="1">
    <location>
        <begin position="1"/>
        <end position="57"/>
    </location>
</feature>
<accession>A0A0K2TIW5</accession>
<dbReference type="AlphaFoldDB" id="A0A0K2TIW5"/>
<sequence>MAENESEDSNTDKTYLNRNRKDVDLKWENVTYNKRGQQGKSPSQDKRTRFQRTSKQK</sequence>
<proteinExistence type="predicted"/>
<evidence type="ECO:0000256" key="1">
    <source>
        <dbReference type="SAM" id="MobiDB-lite"/>
    </source>
</evidence>
<feature type="compositionally biased region" description="Polar residues" evidence="1">
    <location>
        <begin position="30"/>
        <end position="42"/>
    </location>
</feature>
<reference evidence="2" key="1">
    <citation type="submission" date="2014-05" db="EMBL/GenBank/DDBJ databases">
        <authorList>
            <person name="Chronopoulou M."/>
        </authorList>
    </citation>
    <scope>NUCLEOTIDE SEQUENCE</scope>
    <source>
        <tissue evidence="2">Whole organism</tissue>
    </source>
</reference>
<dbReference type="EMBL" id="HACA01008404">
    <property type="protein sequence ID" value="CDW25765.1"/>
    <property type="molecule type" value="Transcribed_RNA"/>
</dbReference>
<evidence type="ECO:0000313" key="2">
    <source>
        <dbReference type="EMBL" id="CDW25765.1"/>
    </source>
</evidence>
<protein>
    <submittedName>
        <fullName evidence="2">Uncharacterized protein</fullName>
    </submittedName>
</protein>
<name>A0A0K2TIW5_LEPSM</name>